<organism evidence="2 3">
    <name type="scientific">Rhododendron griersonianum</name>
    <dbReference type="NCBI Taxonomy" id="479676"/>
    <lineage>
        <taxon>Eukaryota</taxon>
        <taxon>Viridiplantae</taxon>
        <taxon>Streptophyta</taxon>
        <taxon>Embryophyta</taxon>
        <taxon>Tracheophyta</taxon>
        <taxon>Spermatophyta</taxon>
        <taxon>Magnoliopsida</taxon>
        <taxon>eudicotyledons</taxon>
        <taxon>Gunneridae</taxon>
        <taxon>Pentapetalae</taxon>
        <taxon>asterids</taxon>
        <taxon>Ericales</taxon>
        <taxon>Ericaceae</taxon>
        <taxon>Ericoideae</taxon>
        <taxon>Rhodoreae</taxon>
        <taxon>Rhododendron</taxon>
    </lineage>
</organism>
<protein>
    <recommendedName>
        <fullName evidence="1">Putative plant transposon protein domain-containing protein</fullName>
    </recommendedName>
</protein>
<dbReference type="Pfam" id="PF20167">
    <property type="entry name" value="Transposase_32"/>
    <property type="match status" value="1"/>
</dbReference>
<feature type="domain" description="Putative plant transposon protein" evidence="1">
    <location>
        <begin position="5"/>
        <end position="164"/>
    </location>
</feature>
<keyword evidence="3" id="KW-1185">Reference proteome</keyword>
<evidence type="ECO:0000259" key="1">
    <source>
        <dbReference type="Pfam" id="PF20167"/>
    </source>
</evidence>
<name>A0AAV6LL78_9ERIC</name>
<reference evidence="2" key="1">
    <citation type="submission" date="2020-08" db="EMBL/GenBank/DDBJ databases">
        <title>Plant Genome Project.</title>
        <authorList>
            <person name="Zhang R.-G."/>
        </authorList>
    </citation>
    <scope>NUCLEOTIDE SEQUENCE</scope>
    <source>
        <strain evidence="2">WSP0</strain>
        <tissue evidence="2">Leaf</tissue>
    </source>
</reference>
<dbReference type="AlphaFoldDB" id="A0AAV6LL78"/>
<dbReference type="InterPro" id="IPR046796">
    <property type="entry name" value="Transposase_32_dom"/>
</dbReference>
<gene>
    <name evidence="2" type="ORF">RHGRI_000846</name>
</gene>
<dbReference type="EMBL" id="JACTNZ010000001">
    <property type="protein sequence ID" value="KAG5564774.1"/>
    <property type="molecule type" value="Genomic_DNA"/>
</dbReference>
<evidence type="ECO:0000313" key="2">
    <source>
        <dbReference type="EMBL" id="KAG5564774.1"/>
    </source>
</evidence>
<comment type="caution">
    <text evidence="2">The sequence shown here is derived from an EMBL/GenBank/DDBJ whole genome shotgun (WGS) entry which is preliminary data.</text>
</comment>
<sequence length="273" mass="30443">MIEANVNLTMVREFFCNITSVDYSTETITSFVRGESITLTPSALGKIVNLTPLSEYFYPHDSRTVSPAIRDSLAYTLTGTSRNWEKNAISQGVLYSSYRLLNLFFCATVDPCSHTSSIHAYRGLALQLIGLGCKVDWCRIALPEIAKFGSPRNPPTGKLPYGVVLSIFLTKICDRPGITGDQYKLSTEKRKPFNIHSISISAAHASELSEDDTSVHVNDTVEGENSTTTDMLVDLQVDNWRLREELADQGKLLAVMRKEQMRQGVHLFELQEA</sequence>
<accession>A0AAV6LL78</accession>
<dbReference type="Proteomes" id="UP000823749">
    <property type="component" value="Chromosome 1"/>
</dbReference>
<proteinExistence type="predicted"/>
<evidence type="ECO:0000313" key="3">
    <source>
        <dbReference type="Proteomes" id="UP000823749"/>
    </source>
</evidence>